<dbReference type="AlphaFoldDB" id="X6NJI3"/>
<proteinExistence type="predicted"/>
<sequence>MCYWNSLEFYGFFGKNLSHSNDCGQRKIVRTAVAHKLVFFFEITLNPTSYQDFNDFFLQKTKVLNKRIAKTIAKKRQKGFCGKRSSERNFSCNLNTFKQKLNFVFELNIIVENVLVIYLILPTIVKTFHIRYCIKKNKSIFRLSSYFNETSELEKQILQKNWPFVLKFLLLEQMFEKFGVLLLNNYVVDWRDNEHSSVKKCLTLRYYSNARSILPKMSGKKVLLNLQLRLILQIKLK</sequence>
<reference evidence="1 2" key="1">
    <citation type="journal article" date="2013" name="Curr. Biol.">
        <title>The Genome of the Foraminiferan Reticulomyxa filosa.</title>
        <authorList>
            <person name="Glockner G."/>
            <person name="Hulsmann N."/>
            <person name="Schleicher M."/>
            <person name="Noegel A.A."/>
            <person name="Eichinger L."/>
            <person name="Gallinger C."/>
            <person name="Pawlowski J."/>
            <person name="Sierra R."/>
            <person name="Euteneuer U."/>
            <person name="Pillet L."/>
            <person name="Moustafa A."/>
            <person name="Platzer M."/>
            <person name="Groth M."/>
            <person name="Szafranski K."/>
            <person name="Schliwa M."/>
        </authorList>
    </citation>
    <scope>NUCLEOTIDE SEQUENCE [LARGE SCALE GENOMIC DNA]</scope>
</reference>
<dbReference type="EMBL" id="ASPP01008100">
    <property type="protein sequence ID" value="ETO26083.1"/>
    <property type="molecule type" value="Genomic_DNA"/>
</dbReference>
<protein>
    <submittedName>
        <fullName evidence="1">Uncharacterized protein</fullName>
    </submittedName>
</protein>
<gene>
    <name evidence="1" type="ORF">RFI_11054</name>
</gene>
<organism evidence="1 2">
    <name type="scientific">Reticulomyxa filosa</name>
    <dbReference type="NCBI Taxonomy" id="46433"/>
    <lineage>
        <taxon>Eukaryota</taxon>
        <taxon>Sar</taxon>
        <taxon>Rhizaria</taxon>
        <taxon>Retaria</taxon>
        <taxon>Foraminifera</taxon>
        <taxon>Monothalamids</taxon>
        <taxon>Reticulomyxidae</taxon>
        <taxon>Reticulomyxa</taxon>
    </lineage>
</organism>
<keyword evidence="2" id="KW-1185">Reference proteome</keyword>
<evidence type="ECO:0000313" key="1">
    <source>
        <dbReference type="EMBL" id="ETO26083.1"/>
    </source>
</evidence>
<comment type="caution">
    <text evidence="1">The sequence shown here is derived from an EMBL/GenBank/DDBJ whole genome shotgun (WGS) entry which is preliminary data.</text>
</comment>
<dbReference type="Proteomes" id="UP000023152">
    <property type="component" value="Unassembled WGS sequence"/>
</dbReference>
<name>X6NJI3_RETFI</name>
<evidence type="ECO:0000313" key="2">
    <source>
        <dbReference type="Proteomes" id="UP000023152"/>
    </source>
</evidence>
<accession>X6NJI3</accession>